<dbReference type="AlphaFoldDB" id="A0A9P3TD04"/>
<proteinExistence type="predicted"/>
<evidence type="ECO:0000259" key="1">
    <source>
        <dbReference type="Pfam" id="PF22658"/>
    </source>
</evidence>
<feature type="domain" description="YycE-like N-terminal" evidence="1">
    <location>
        <begin position="5"/>
        <end position="56"/>
    </location>
</feature>
<dbReference type="InterPro" id="IPR058998">
    <property type="entry name" value="YycE-like_N"/>
</dbReference>
<dbReference type="InterPro" id="IPR058997">
    <property type="entry name" value="YycE-like_C"/>
</dbReference>
<reference evidence="3" key="1">
    <citation type="journal article" date="2018" name="Genome Biol.">
        <title>SKESA: strategic k-mer extension for scrupulous assemblies.</title>
        <authorList>
            <person name="Souvorov A."/>
            <person name="Agarwala R."/>
            <person name="Lipman D.J."/>
        </authorList>
    </citation>
    <scope>NUCLEOTIDE SEQUENCE</scope>
    <source>
        <strain evidence="3">CAVp300</strain>
    </source>
</reference>
<dbReference type="Pfam" id="PF22658">
    <property type="entry name" value="YycE-like_N"/>
    <property type="match status" value="1"/>
</dbReference>
<accession>A0A9P3TD04</accession>
<dbReference type="EMBL" id="DACSUM010000029">
    <property type="protein sequence ID" value="HAT3583050.1"/>
    <property type="molecule type" value="Genomic_DNA"/>
</dbReference>
<evidence type="ECO:0000313" key="4">
    <source>
        <dbReference type="Proteomes" id="UP000867740"/>
    </source>
</evidence>
<evidence type="ECO:0000259" key="2">
    <source>
        <dbReference type="Pfam" id="PF22659"/>
    </source>
</evidence>
<dbReference type="Proteomes" id="UP000867740">
    <property type="component" value="Unassembled WGS sequence"/>
</dbReference>
<gene>
    <name evidence="3" type="ORF">I8531_003378</name>
</gene>
<organism evidence="3 4">
    <name type="scientific">Kluyvera intermedia</name>
    <name type="common">Enterobacter intermedius</name>
    <dbReference type="NCBI Taxonomy" id="61648"/>
    <lineage>
        <taxon>Bacteria</taxon>
        <taxon>Pseudomonadati</taxon>
        <taxon>Pseudomonadota</taxon>
        <taxon>Gammaproteobacteria</taxon>
        <taxon>Enterobacterales</taxon>
        <taxon>Enterobacteriaceae</taxon>
        <taxon>Kluyvera</taxon>
    </lineage>
</organism>
<dbReference type="Gene3D" id="3.10.180.10">
    <property type="entry name" value="2,3-Dihydroxybiphenyl 1,2-Dioxygenase, domain 1"/>
    <property type="match status" value="1"/>
</dbReference>
<comment type="caution">
    <text evidence="3">The sequence shown here is derived from an EMBL/GenBank/DDBJ whole genome shotgun (WGS) entry which is preliminary data.</text>
</comment>
<sequence>MFTHMRIARPVTNLERSFLMYRHGLGLQKIAEFTDHDGFNGIMLGCEGLPWHIEMTVCLNHPVAPSQTAEDLLVLYYPQKDEWVRTCIRMAEAGFKEVSAFNPYWDVNGKTFIDPDKYSVVIQNKAWG</sequence>
<feature type="domain" description="YycE-like C-terminal" evidence="2">
    <location>
        <begin position="71"/>
        <end position="124"/>
    </location>
</feature>
<evidence type="ECO:0000313" key="3">
    <source>
        <dbReference type="EMBL" id="HAT3583050.1"/>
    </source>
</evidence>
<name>A0A9P3TD04_KLUIN</name>
<protein>
    <submittedName>
        <fullName evidence="3">VOC family protein</fullName>
    </submittedName>
</protein>
<dbReference type="RefSeq" id="WP_047370146.1">
    <property type="nucleotide sequence ID" value="NZ_CABMNU010000005.1"/>
</dbReference>
<dbReference type="InterPro" id="IPR029068">
    <property type="entry name" value="Glyas_Bleomycin-R_OHBP_Dase"/>
</dbReference>
<reference evidence="3" key="2">
    <citation type="submission" date="2020-10" db="EMBL/GenBank/DDBJ databases">
        <authorList>
            <consortium name="NCBI Pathogen Detection Project"/>
        </authorList>
    </citation>
    <scope>NUCLEOTIDE SEQUENCE</scope>
    <source>
        <strain evidence="3">CAVp300</strain>
    </source>
</reference>
<dbReference type="Pfam" id="PF22659">
    <property type="entry name" value="YycE-like_C"/>
    <property type="match status" value="1"/>
</dbReference>
<dbReference type="SUPFAM" id="SSF54593">
    <property type="entry name" value="Glyoxalase/Bleomycin resistance protein/Dihydroxybiphenyl dioxygenase"/>
    <property type="match status" value="1"/>
</dbReference>